<evidence type="ECO:0000256" key="2">
    <source>
        <dbReference type="ARBA" id="ARBA00022490"/>
    </source>
</evidence>
<evidence type="ECO:0000256" key="1">
    <source>
        <dbReference type="ARBA" id="ARBA00009998"/>
    </source>
</evidence>
<sequence length="84" mass="9894">MEEELKDISYEKALERLEEILRALDQKDLELERAISLYEEGLHLIHLCEQKLKEAKSRVEVIIKTKEGFITENLERAKELLKNG</sequence>
<comment type="function">
    <text evidence="6">Bidirectionally degrades single-stranded DNA into large acid-insoluble oligonucleotides, which are then degraded further into small acid-soluble oligonucleotides.</text>
</comment>
<reference evidence="7" key="1">
    <citation type="journal article" date="2020" name="mSystems">
        <title>Genome- and Community-Level Interaction Insights into Carbon Utilization and Element Cycling Functions of Hydrothermarchaeota in Hydrothermal Sediment.</title>
        <authorList>
            <person name="Zhou Z."/>
            <person name="Liu Y."/>
            <person name="Xu W."/>
            <person name="Pan J."/>
            <person name="Luo Z.H."/>
            <person name="Li M."/>
        </authorList>
    </citation>
    <scope>NUCLEOTIDE SEQUENCE [LARGE SCALE GENOMIC DNA]</scope>
    <source>
        <strain evidence="7">SpSt-605</strain>
    </source>
</reference>
<dbReference type="GO" id="GO:0008855">
    <property type="term" value="F:exodeoxyribonuclease VII activity"/>
    <property type="evidence" value="ECO:0007669"/>
    <property type="project" value="UniProtKB-UniRule"/>
</dbReference>
<keyword evidence="2 6" id="KW-0963">Cytoplasm</keyword>
<gene>
    <name evidence="6 7" type="primary">xseB</name>
    <name evidence="7" type="ORF">ENT73_00155</name>
</gene>
<dbReference type="EC" id="3.1.11.6" evidence="6"/>
<keyword evidence="5 6" id="KW-0269">Exonuclease</keyword>
<keyword evidence="4 6" id="KW-0378">Hydrolase</keyword>
<evidence type="ECO:0000256" key="3">
    <source>
        <dbReference type="ARBA" id="ARBA00022722"/>
    </source>
</evidence>
<dbReference type="GO" id="GO:0005829">
    <property type="term" value="C:cytosol"/>
    <property type="evidence" value="ECO:0007669"/>
    <property type="project" value="TreeGrafter"/>
</dbReference>
<dbReference type="GO" id="GO:0006308">
    <property type="term" value="P:DNA catabolic process"/>
    <property type="evidence" value="ECO:0007669"/>
    <property type="project" value="UniProtKB-UniRule"/>
</dbReference>
<comment type="subcellular location">
    <subcellularLocation>
        <location evidence="6">Cytoplasm</location>
    </subcellularLocation>
</comment>
<dbReference type="PANTHER" id="PTHR34137">
    <property type="entry name" value="EXODEOXYRIBONUCLEASE 7 SMALL SUBUNIT"/>
    <property type="match status" value="1"/>
</dbReference>
<dbReference type="Gene3D" id="1.10.287.1040">
    <property type="entry name" value="Exonuclease VII, small subunit"/>
    <property type="match status" value="1"/>
</dbReference>
<dbReference type="SUPFAM" id="SSF116842">
    <property type="entry name" value="XseB-like"/>
    <property type="match status" value="1"/>
</dbReference>
<keyword evidence="3 6" id="KW-0540">Nuclease</keyword>
<proteinExistence type="inferred from homology"/>
<dbReference type="NCBIfam" id="TIGR01280">
    <property type="entry name" value="xseB"/>
    <property type="match status" value="1"/>
</dbReference>
<dbReference type="Pfam" id="PF02609">
    <property type="entry name" value="Exonuc_VII_S"/>
    <property type="match status" value="1"/>
</dbReference>
<name>A0A832GMP4_9BACT</name>
<comment type="caution">
    <text evidence="7">The sequence shown here is derived from an EMBL/GenBank/DDBJ whole genome shotgun (WGS) entry which is preliminary data.</text>
</comment>
<comment type="similarity">
    <text evidence="1 6">Belongs to the XseB family.</text>
</comment>
<dbReference type="HAMAP" id="MF_00337">
    <property type="entry name" value="Exonuc_7_S"/>
    <property type="match status" value="1"/>
</dbReference>
<evidence type="ECO:0000313" key="7">
    <source>
        <dbReference type="EMBL" id="HGV54484.1"/>
    </source>
</evidence>
<comment type="catalytic activity">
    <reaction evidence="6">
        <text>Exonucleolytic cleavage in either 5'- to 3'- or 3'- to 5'-direction to yield nucleoside 5'-phosphates.</text>
        <dbReference type="EC" id="3.1.11.6"/>
    </reaction>
</comment>
<dbReference type="AlphaFoldDB" id="A0A832GMP4"/>
<dbReference type="InterPro" id="IPR003761">
    <property type="entry name" value="Exonuc_VII_S"/>
</dbReference>
<dbReference type="EMBL" id="DSZU01000003">
    <property type="protein sequence ID" value="HGV54484.1"/>
    <property type="molecule type" value="Genomic_DNA"/>
</dbReference>
<dbReference type="PANTHER" id="PTHR34137:SF1">
    <property type="entry name" value="EXODEOXYRIBONUCLEASE 7 SMALL SUBUNIT"/>
    <property type="match status" value="1"/>
</dbReference>
<dbReference type="GO" id="GO:0009318">
    <property type="term" value="C:exodeoxyribonuclease VII complex"/>
    <property type="evidence" value="ECO:0007669"/>
    <property type="project" value="UniProtKB-UniRule"/>
</dbReference>
<comment type="subunit">
    <text evidence="6">Heterooligomer composed of large and small subunits.</text>
</comment>
<evidence type="ECO:0000256" key="4">
    <source>
        <dbReference type="ARBA" id="ARBA00022801"/>
    </source>
</evidence>
<dbReference type="InterPro" id="IPR037004">
    <property type="entry name" value="Exonuc_VII_ssu_sf"/>
</dbReference>
<organism evidence="7">
    <name type="scientific">Caldimicrobium thiodismutans</name>
    <dbReference type="NCBI Taxonomy" id="1653476"/>
    <lineage>
        <taxon>Bacteria</taxon>
        <taxon>Pseudomonadati</taxon>
        <taxon>Thermodesulfobacteriota</taxon>
        <taxon>Thermodesulfobacteria</taxon>
        <taxon>Thermodesulfobacteriales</taxon>
        <taxon>Thermodesulfobacteriaceae</taxon>
        <taxon>Caldimicrobium</taxon>
    </lineage>
</organism>
<accession>A0A832GMP4</accession>
<evidence type="ECO:0000256" key="5">
    <source>
        <dbReference type="ARBA" id="ARBA00022839"/>
    </source>
</evidence>
<protein>
    <recommendedName>
        <fullName evidence="6">Exodeoxyribonuclease 7 small subunit</fullName>
        <ecNumber evidence="6">3.1.11.6</ecNumber>
    </recommendedName>
    <alternativeName>
        <fullName evidence="6">Exodeoxyribonuclease VII small subunit</fullName>
        <shortName evidence="6">Exonuclease VII small subunit</shortName>
    </alternativeName>
</protein>
<evidence type="ECO:0000256" key="6">
    <source>
        <dbReference type="HAMAP-Rule" id="MF_00337"/>
    </source>
</evidence>